<feature type="compositionally biased region" description="Acidic residues" evidence="1">
    <location>
        <begin position="88"/>
        <end position="100"/>
    </location>
</feature>
<accession>A0A9P1EDB3</accession>
<feature type="compositionally biased region" description="Basic residues" evidence="1">
    <location>
        <begin position="106"/>
        <end position="117"/>
    </location>
</feature>
<dbReference type="Pfam" id="PF04979">
    <property type="entry name" value="IPP-2"/>
    <property type="match status" value="1"/>
</dbReference>
<dbReference type="OrthoDB" id="551302at2759"/>
<feature type="compositionally biased region" description="Basic and acidic residues" evidence="1">
    <location>
        <begin position="157"/>
        <end position="181"/>
    </location>
</feature>
<dbReference type="GO" id="GO:0004864">
    <property type="term" value="F:protein phosphatase inhibitor activity"/>
    <property type="evidence" value="ECO:0007669"/>
    <property type="project" value="InterPro"/>
</dbReference>
<feature type="region of interest" description="Disordered" evidence="1">
    <location>
        <begin position="29"/>
        <end position="54"/>
    </location>
</feature>
<feature type="compositionally biased region" description="Basic and acidic residues" evidence="1">
    <location>
        <begin position="231"/>
        <end position="241"/>
    </location>
</feature>
<dbReference type="InterPro" id="IPR007062">
    <property type="entry name" value="PPI-2"/>
</dbReference>
<feature type="compositionally biased region" description="Low complexity" evidence="1">
    <location>
        <begin position="70"/>
        <end position="87"/>
    </location>
</feature>
<name>A0A9P1EDB3_CUSEU</name>
<organism evidence="2 3">
    <name type="scientific">Cuscuta europaea</name>
    <name type="common">European dodder</name>
    <dbReference type="NCBI Taxonomy" id="41803"/>
    <lineage>
        <taxon>Eukaryota</taxon>
        <taxon>Viridiplantae</taxon>
        <taxon>Streptophyta</taxon>
        <taxon>Embryophyta</taxon>
        <taxon>Tracheophyta</taxon>
        <taxon>Spermatophyta</taxon>
        <taxon>Magnoliopsida</taxon>
        <taxon>eudicotyledons</taxon>
        <taxon>Gunneridae</taxon>
        <taxon>Pentapetalae</taxon>
        <taxon>asterids</taxon>
        <taxon>lamiids</taxon>
        <taxon>Solanales</taxon>
        <taxon>Convolvulaceae</taxon>
        <taxon>Cuscuteae</taxon>
        <taxon>Cuscuta</taxon>
        <taxon>Cuscuta subgen. Cuscuta</taxon>
    </lineage>
</organism>
<gene>
    <name evidence="2" type="ORF">CEURO_LOCUS14062</name>
</gene>
<comment type="caution">
    <text evidence="2">The sequence shown here is derived from an EMBL/GenBank/DDBJ whole genome shotgun (WGS) entry which is preliminary data.</text>
</comment>
<evidence type="ECO:0008006" key="4">
    <source>
        <dbReference type="Google" id="ProtNLM"/>
    </source>
</evidence>
<keyword evidence="3" id="KW-1185">Reference proteome</keyword>
<proteinExistence type="predicted"/>
<dbReference type="Proteomes" id="UP001152484">
    <property type="component" value="Unassembled WGS sequence"/>
</dbReference>
<reference evidence="2" key="1">
    <citation type="submission" date="2022-07" db="EMBL/GenBank/DDBJ databases">
        <authorList>
            <person name="Macas J."/>
            <person name="Novak P."/>
            <person name="Neumann P."/>
        </authorList>
    </citation>
    <scope>NUCLEOTIDE SEQUENCE</scope>
</reference>
<dbReference type="PANTHER" id="PTHR12398:SF20">
    <property type="entry name" value="PROTEIN PHOSPHATASE 1 REGULATORY INHIBITOR SUBUNIT 2"/>
    <property type="match status" value="1"/>
</dbReference>
<feature type="compositionally biased region" description="Basic and acidic residues" evidence="1">
    <location>
        <begin position="118"/>
        <end position="129"/>
    </location>
</feature>
<evidence type="ECO:0000313" key="2">
    <source>
        <dbReference type="EMBL" id="CAH9097880.1"/>
    </source>
</evidence>
<feature type="compositionally biased region" description="Polar residues" evidence="1">
    <location>
        <begin position="182"/>
        <end position="191"/>
    </location>
</feature>
<dbReference type="PANTHER" id="PTHR12398">
    <property type="entry name" value="PROTEIN PHOSPHATASE INHIBITOR"/>
    <property type="match status" value="1"/>
</dbReference>
<dbReference type="GO" id="GO:0009966">
    <property type="term" value="P:regulation of signal transduction"/>
    <property type="evidence" value="ECO:0007669"/>
    <property type="project" value="InterPro"/>
</dbReference>
<evidence type="ECO:0000313" key="3">
    <source>
        <dbReference type="Proteomes" id="UP001152484"/>
    </source>
</evidence>
<evidence type="ECO:0000256" key="1">
    <source>
        <dbReference type="SAM" id="MobiDB-lite"/>
    </source>
</evidence>
<dbReference type="AlphaFoldDB" id="A0A9P1EDB3"/>
<dbReference type="EMBL" id="CAMAPE010000035">
    <property type="protein sequence ID" value="CAH9097880.1"/>
    <property type="molecule type" value="Genomic_DNA"/>
</dbReference>
<feature type="region of interest" description="Disordered" evidence="1">
    <location>
        <begin position="66"/>
        <end position="241"/>
    </location>
</feature>
<sequence length="241" mass="26216">MKRQVRWDEHNLGEIEANKPVRQKIAEPKTPYHHMIDDDGSLSPIRVGSSDESGDAIHAEAIRNALNDVASSPSSKSKLGSAGGWASSEDDEAESMDEDGGGSKPGSRRSFREHRRAHYDEYQRVEELCSKGSSMEDEFGEEDAEKRGGEEDVEEDAEKRSGEDGQKRGDEDAEEKRDGRCDSSSSLTAGVNNIEIVEGSPDASKSIVVNDKGSEAVDKQSAPANGEADPEPLRNNEPQKS</sequence>
<protein>
    <recommendedName>
        <fullName evidence="4">Protein phosphatase inhibitor 2</fullName>
    </recommendedName>
</protein>